<reference evidence="4 5" key="1">
    <citation type="submission" date="2018-07" db="EMBL/GenBank/DDBJ databases">
        <title>Desertimonas flava gen. nov. sp. nov.</title>
        <authorList>
            <person name="Liu S."/>
        </authorList>
    </citation>
    <scope>NUCLEOTIDE SEQUENCE [LARGE SCALE GENOMIC DNA]</scope>
    <source>
        <strain evidence="4 5">16Sb5-5</strain>
    </source>
</reference>
<protein>
    <submittedName>
        <fullName evidence="4">O-methyltransferase</fullName>
    </submittedName>
</protein>
<dbReference type="Pfam" id="PF01596">
    <property type="entry name" value="Methyltransf_3"/>
    <property type="match status" value="1"/>
</dbReference>
<dbReference type="GO" id="GO:0008757">
    <property type="term" value="F:S-adenosylmethionine-dependent methyltransferase activity"/>
    <property type="evidence" value="ECO:0007669"/>
    <property type="project" value="TreeGrafter"/>
</dbReference>
<dbReference type="EMBL" id="QOUI01000007">
    <property type="protein sequence ID" value="RCK69084.1"/>
    <property type="molecule type" value="Genomic_DNA"/>
</dbReference>
<dbReference type="RefSeq" id="WP_114126940.1">
    <property type="nucleotide sequence ID" value="NZ_QOUI01000007.1"/>
</dbReference>
<evidence type="ECO:0000256" key="3">
    <source>
        <dbReference type="ARBA" id="ARBA00022691"/>
    </source>
</evidence>
<organism evidence="4 5">
    <name type="scientific">Desertihabitans brevis</name>
    <dbReference type="NCBI Taxonomy" id="2268447"/>
    <lineage>
        <taxon>Bacteria</taxon>
        <taxon>Bacillati</taxon>
        <taxon>Actinomycetota</taxon>
        <taxon>Actinomycetes</taxon>
        <taxon>Propionibacteriales</taxon>
        <taxon>Propionibacteriaceae</taxon>
        <taxon>Desertihabitans</taxon>
    </lineage>
</organism>
<dbReference type="InterPro" id="IPR050362">
    <property type="entry name" value="Cation-dep_OMT"/>
</dbReference>
<dbReference type="AlphaFoldDB" id="A0A367YTB0"/>
<keyword evidence="1 4" id="KW-0489">Methyltransferase</keyword>
<keyword evidence="2 4" id="KW-0808">Transferase</keyword>
<evidence type="ECO:0000313" key="4">
    <source>
        <dbReference type="EMBL" id="RCK69084.1"/>
    </source>
</evidence>
<dbReference type="CDD" id="cd02440">
    <property type="entry name" value="AdoMet_MTases"/>
    <property type="match status" value="1"/>
</dbReference>
<dbReference type="InterPro" id="IPR002935">
    <property type="entry name" value="SAM_O-MeTrfase"/>
</dbReference>
<dbReference type="InterPro" id="IPR029063">
    <property type="entry name" value="SAM-dependent_MTases_sf"/>
</dbReference>
<evidence type="ECO:0000313" key="5">
    <source>
        <dbReference type="Proteomes" id="UP000252770"/>
    </source>
</evidence>
<accession>A0A367YTB0</accession>
<evidence type="ECO:0000256" key="1">
    <source>
        <dbReference type="ARBA" id="ARBA00022603"/>
    </source>
</evidence>
<dbReference type="PANTHER" id="PTHR10509:SF14">
    <property type="entry name" value="CAFFEOYL-COA O-METHYLTRANSFERASE 3-RELATED"/>
    <property type="match status" value="1"/>
</dbReference>
<dbReference type="PROSITE" id="PS51682">
    <property type="entry name" value="SAM_OMT_I"/>
    <property type="match status" value="1"/>
</dbReference>
<dbReference type="SUPFAM" id="SSF53335">
    <property type="entry name" value="S-adenosyl-L-methionine-dependent methyltransferases"/>
    <property type="match status" value="1"/>
</dbReference>
<dbReference type="PANTHER" id="PTHR10509">
    <property type="entry name" value="O-METHYLTRANSFERASE-RELATED"/>
    <property type="match status" value="1"/>
</dbReference>
<proteinExistence type="predicted"/>
<keyword evidence="3" id="KW-0949">S-adenosyl-L-methionine</keyword>
<dbReference type="Gene3D" id="3.40.50.150">
    <property type="entry name" value="Vaccinia Virus protein VP39"/>
    <property type="match status" value="1"/>
</dbReference>
<dbReference type="GO" id="GO:0032259">
    <property type="term" value="P:methylation"/>
    <property type="evidence" value="ECO:0007669"/>
    <property type="project" value="UniProtKB-KW"/>
</dbReference>
<sequence>MGQDGTRQLLVRIDDYVADLFAPQDEALEAARRDSAEAGLPAISVSAAQGRLLQLLAGISGARRALEIGTLGGYSAIHLARGLAPGGTLLTLELEERHAEVARRNLERAGLSERVEVRVGDARTSLAALADAGVEPFDLVFIDADKDGYPDYLEASLRLSRPGTLLLADNTLRDGRVLDPTDTSTAAIREFNQRLAADPRVEAVVLPLLREKVDGIAIARVVG</sequence>
<evidence type="ECO:0000256" key="2">
    <source>
        <dbReference type="ARBA" id="ARBA00022679"/>
    </source>
</evidence>
<keyword evidence="5" id="KW-1185">Reference proteome</keyword>
<gene>
    <name evidence="4" type="ORF">DT076_12080</name>
</gene>
<dbReference type="GO" id="GO:0008171">
    <property type="term" value="F:O-methyltransferase activity"/>
    <property type="evidence" value="ECO:0007669"/>
    <property type="project" value="InterPro"/>
</dbReference>
<name>A0A367YTB0_9ACTN</name>
<comment type="caution">
    <text evidence="4">The sequence shown here is derived from an EMBL/GenBank/DDBJ whole genome shotgun (WGS) entry which is preliminary data.</text>
</comment>
<dbReference type="Proteomes" id="UP000252770">
    <property type="component" value="Unassembled WGS sequence"/>
</dbReference>